<protein>
    <submittedName>
        <fullName evidence="1">SnoaL-like domain-containing protein</fullName>
    </submittedName>
</protein>
<dbReference type="InterPro" id="IPR032710">
    <property type="entry name" value="NTF2-like_dom_sf"/>
</dbReference>
<dbReference type="SUPFAM" id="SSF54427">
    <property type="entry name" value="NTF2-like"/>
    <property type="match status" value="1"/>
</dbReference>
<accession>A0A1T4ZTI5</accession>
<evidence type="ECO:0000313" key="1">
    <source>
        <dbReference type="EMBL" id="SKB26062.1"/>
    </source>
</evidence>
<proteinExistence type="predicted"/>
<dbReference type="RefSeq" id="WP_079681887.1">
    <property type="nucleotide sequence ID" value="NZ_FUYQ01000001.1"/>
</dbReference>
<sequence length="174" mass="19788">MRNRTVLGLVLMLFTVFTGWGANVPQSVEPDKEQMIKEVKALVDKLVQGCETANADEVLGVLANSPEFSYVVNRQYSTYPEFEKGLKGWFEMITGQKLTVENERFSFPFFNSVLYTADLGIVMSYKNGRTVITDRGRWLLLFKKTGTEWKLIHGSEFYIYKDAPKDTPATPPTP</sequence>
<dbReference type="EMBL" id="FUYQ01000001">
    <property type="protein sequence ID" value="SKB26062.1"/>
    <property type="molecule type" value="Genomic_DNA"/>
</dbReference>
<dbReference type="Gene3D" id="3.10.450.50">
    <property type="match status" value="1"/>
</dbReference>
<keyword evidence="2" id="KW-1185">Reference proteome</keyword>
<evidence type="ECO:0000313" key="2">
    <source>
        <dbReference type="Proteomes" id="UP000190852"/>
    </source>
</evidence>
<reference evidence="2" key="1">
    <citation type="submission" date="2017-02" db="EMBL/GenBank/DDBJ databases">
        <authorList>
            <person name="Varghese N."/>
            <person name="Submissions S."/>
        </authorList>
    </citation>
    <scope>NUCLEOTIDE SEQUENCE [LARGE SCALE GENOMIC DNA]</scope>
    <source>
        <strain evidence="2">DSM 24967</strain>
    </source>
</reference>
<dbReference type="Proteomes" id="UP000190852">
    <property type="component" value="Unassembled WGS sequence"/>
</dbReference>
<dbReference type="AlphaFoldDB" id="A0A1T4ZTI5"/>
<gene>
    <name evidence="1" type="ORF">SAMN05660349_00109</name>
</gene>
<name>A0A1T4ZTI5_9BACT</name>
<organism evidence="1 2">
    <name type="scientific">Parabacteroides chartae</name>
    <dbReference type="NCBI Taxonomy" id="1037355"/>
    <lineage>
        <taxon>Bacteria</taxon>
        <taxon>Pseudomonadati</taxon>
        <taxon>Bacteroidota</taxon>
        <taxon>Bacteroidia</taxon>
        <taxon>Bacteroidales</taxon>
        <taxon>Tannerellaceae</taxon>
        <taxon>Parabacteroides</taxon>
    </lineage>
</organism>